<dbReference type="PANTHER" id="PTHR23077">
    <property type="entry name" value="AAA-FAMILY ATPASE"/>
    <property type="match status" value="1"/>
</dbReference>
<sequence length="952" mass="104689">MVERRKPLVLSSTKALINSLLNSSRTQEIHGIDRNSQSSGDESVLLRAGILRLPKDRKGISDAKVASFDDSALVGLPTSVLKKLSITSGSLIFVKNVETNTKRIGQAFVLDPPSAQEHFCDNNLPFSQFPPAMIVFPSYSYPPDQLVPLDQEVAYVSPLLAFNLRLHVSCFKSLVHQGTETLASLFEVKVDEETNGKGKKASIISLRLEPCDELPRYASHLRISFVKIPECGTLESLKGSSSIEAEDRQEMIDLALQNYFEKDRYLTRGDLFCIYINWTCKSSLCIPCGQKMQNNNNDIIYFKVMAMEPSDERVLRVNHTKTALVLGGCVPSAVPPNSLISMSKEFVPLQGDTVKNLASILTPPLCPSALSSKFKVAVMLYGLPGCGKRTVIKYVASRLGLHVVEYNCYNLMASSERKTSIALVEAFKTARRYSPAILLLRHFEAFRNLVSQMGSPLDQVGINTEVASVIREFTEPVMEDEDIYSEENSTSDFGDEIVSNHPLLLVAAADSSEGLPPTIRRCFTHEIGMGPLTEEQRAEMLSQSLHVSGLLPNVGYSLCTLVMAVDFDESGYCFLQAASDDLIKDIVGQTSGFMPRDMCAVIADAGASLIPRQDIQFDKVEPGNFGEKRSVVLKPELDNKPCDDASPVLGKEDLAKALERSKKRNASALGTPKVPNVKWEDVGGLENVKKSILDTVQLPLLHKDLFSSGLRKRSGVLLYGPPGTGKTLLAKAVCDRMLSEFPKSRGASGDSGGVMDRVVSQMLAEIDGLNDSSQDLFIIGASNRPDLIDPALLRPGRFDKLLYVGVNSDPSYRERVLKALTRKFKLHEDVSLYSIAKRCPSNFTGADMYALCADAWFHAAKRKVLDPCSDSNCADDQADSVAVEYDDFVKVLGELSPSLSLAELKKYELLRDQFEGGLKMNSTCPAYIQRSTTSLLNFFAPYVPISDNPMIK</sequence>
<evidence type="ECO:0000313" key="3">
    <source>
        <dbReference type="Proteomes" id="UP000585474"/>
    </source>
</evidence>
<comment type="caution">
    <text evidence="2">The sequence shown here is derived from an EMBL/GenBank/DDBJ whole genome shotgun (WGS) entry which is preliminary data.</text>
</comment>
<keyword evidence="3" id="KW-1185">Reference proteome</keyword>
<dbReference type="GO" id="GO:0016887">
    <property type="term" value="F:ATP hydrolysis activity"/>
    <property type="evidence" value="ECO:0007669"/>
    <property type="project" value="InterPro"/>
</dbReference>
<accession>A0A7J0GSN7</accession>
<gene>
    <name evidence="2" type="ORF">Acr_23g0020960</name>
</gene>
<proteinExistence type="predicted"/>
<dbReference type="OrthoDB" id="2187at2759"/>
<dbReference type="Gene3D" id="3.40.50.300">
    <property type="entry name" value="P-loop containing nucleotide triphosphate hydrolases"/>
    <property type="match status" value="3"/>
</dbReference>
<dbReference type="GO" id="GO:0005524">
    <property type="term" value="F:ATP binding"/>
    <property type="evidence" value="ECO:0007669"/>
    <property type="project" value="InterPro"/>
</dbReference>
<evidence type="ECO:0000313" key="2">
    <source>
        <dbReference type="EMBL" id="GFZ13711.1"/>
    </source>
</evidence>
<dbReference type="AlphaFoldDB" id="A0A7J0GSN7"/>
<name>A0A7J0GSN7_9ERIC</name>
<dbReference type="FunFam" id="3.40.50.300:FF:001716">
    <property type="entry name" value="Peroxisome biogenesis protein 6"/>
    <property type="match status" value="1"/>
</dbReference>
<reference evidence="2 3" key="1">
    <citation type="submission" date="2019-07" db="EMBL/GenBank/DDBJ databases">
        <title>De Novo Assembly of kiwifruit Actinidia rufa.</title>
        <authorList>
            <person name="Sugita-Konishi S."/>
            <person name="Sato K."/>
            <person name="Mori E."/>
            <person name="Abe Y."/>
            <person name="Kisaki G."/>
            <person name="Hamano K."/>
            <person name="Suezawa K."/>
            <person name="Otani M."/>
            <person name="Fukuda T."/>
            <person name="Manabe T."/>
            <person name="Gomi K."/>
            <person name="Tabuchi M."/>
            <person name="Akimitsu K."/>
            <person name="Kataoka I."/>
        </authorList>
    </citation>
    <scope>NUCLEOTIDE SEQUENCE [LARGE SCALE GENOMIC DNA]</scope>
    <source>
        <strain evidence="3">cv. Fuchu</strain>
    </source>
</reference>
<dbReference type="Proteomes" id="UP000585474">
    <property type="component" value="Unassembled WGS sequence"/>
</dbReference>
<organism evidence="2 3">
    <name type="scientific">Actinidia rufa</name>
    <dbReference type="NCBI Taxonomy" id="165716"/>
    <lineage>
        <taxon>Eukaryota</taxon>
        <taxon>Viridiplantae</taxon>
        <taxon>Streptophyta</taxon>
        <taxon>Embryophyta</taxon>
        <taxon>Tracheophyta</taxon>
        <taxon>Spermatophyta</taxon>
        <taxon>Magnoliopsida</taxon>
        <taxon>eudicotyledons</taxon>
        <taxon>Gunneridae</taxon>
        <taxon>Pentapetalae</taxon>
        <taxon>asterids</taxon>
        <taxon>Ericales</taxon>
        <taxon>Actinidiaceae</taxon>
        <taxon>Actinidia</taxon>
    </lineage>
</organism>
<dbReference type="Gene3D" id="1.10.8.60">
    <property type="match status" value="1"/>
</dbReference>
<dbReference type="InterPro" id="IPR003959">
    <property type="entry name" value="ATPase_AAA_core"/>
</dbReference>
<dbReference type="PANTHER" id="PTHR23077:SF9">
    <property type="entry name" value="PEROXISOMAL ATPASE PEX6"/>
    <property type="match status" value="1"/>
</dbReference>
<protein>
    <submittedName>
        <fullName evidence="2">Peroxin 6</fullName>
    </submittedName>
</protein>
<dbReference type="GO" id="GO:0005829">
    <property type="term" value="C:cytosol"/>
    <property type="evidence" value="ECO:0007669"/>
    <property type="project" value="TreeGrafter"/>
</dbReference>
<evidence type="ECO:0000259" key="1">
    <source>
        <dbReference type="SMART" id="SM00382"/>
    </source>
</evidence>
<dbReference type="SUPFAM" id="SSF52540">
    <property type="entry name" value="P-loop containing nucleoside triphosphate hydrolases"/>
    <property type="match status" value="2"/>
</dbReference>
<dbReference type="PROSITE" id="PS00674">
    <property type="entry name" value="AAA"/>
    <property type="match status" value="1"/>
</dbReference>
<dbReference type="SMART" id="SM00382">
    <property type="entry name" value="AAA"/>
    <property type="match status" value="2"/>
</dbReference>
<dbReference type="InterPro" id="IPR050168">
    <property type="entry name" value="AAA_ATPase_domain"/>
</dbReference>
<dbReference type="FunFam" id="1.10.8.60:FF:000077">
    <property type="entry name" value="Peroxisome biogenesis protein 6"/>
    <property type="match status" value="1"/>
</dbReference>
<dbReference type="Pfam" id="PF00004">
    <property type="entry name" value="AAA"/>
    <property type="match status" value="3"/>
</dbReference>
<dbReference type="InterPro" id="IPR003593">
    <property type="entry name" value="AAA+_ATPase"/>
</dbReference>
<dbReference type="GO" id="GO:0016558">
    <property type="term" value="P:protein import into peroxisome matrix"/>
    <property type="evidence" value="ECO:0007669"/>
    <property type="project" value="TreeGrafter"/>
</dbReference>
<feature type="domain" description="AAA+ ATPase" evidence="1">
    <location>
        <begin position="374"/>
        <end position="533"/>
    </location>
</feature>
<dbReference type="GO" id="GO:0005778">
    <property type="term" value="C:peroxisomal membrane"/>
    <property type="evidence" value="ECO:0007669"/>
    <property type="project" value="TreeGrafter"/>
</dbReference>
<dbReference type="EMBL" id="BJWL01000023">
    <property type="protein sequence ID" value="GFZ13711.1"/>
    <property type="molecule type" value="Genomic_DNA"/>
</dbReference>
<feature type="domain" description="AAA+ ATPase" evidence="1">
    <location>
        <begin position="712"/>
        <end position="809"/>
    </location>
</feature>
<dbReference type="InterPro" id="IPR003960">
    <property type="entry name" value="ATPase_AAA_CS"/>
</dbReference>
<dbReference type="InterPro" id="IPR027417">
    <property type="entry name" value="P-loop_NTPase"/>
</dbReference>